<feature type="transmembrane region" description="Helical" evidence="1">
    <location>
        <begin position="7"/>
        <end position="26"/>
    </location>
</feature>
<sequence length="58" mass="5890">MVSRENRVIVACIAAAVVLLFGTAAVADRPAWVGGAIVIGVGVLLPLAINGYLDRAGE</sequence>
<evidence type="ECO:0000256" key="1">
    <source>
        <dbReference type="SAM" id="Phobius"/>
    </source>
</evidence>
<feature type="transmembrane region" description="Helical" evidence="1">
    <location>
        <begin position="32"/>
        <end position="53"/>
    </location>
</feature>
<keyword evidence="1" id="KW-1133">Transmembrane helix</keyword>
<comment type="caution">
    <text evidence="2">The sequence shown here is derived from an EMBL/GenBank/DDBJ whole genome shotgun (WGS) entry which is preliminary data.</text>
</comment>
<keyword evidence="3" id="KW-1185">Reference proteome</keyword>
<protein>
    <submittedName>
        <fullName evidence="2">Uncharacterized protein</fullName>
    </submittedName>
</protein>
<name>A0ABD5W9A7_9EURY</name>
<dbReference type="GeneID" id="81124259"/>
<keyword evidence="1" id="KW-0812">Transmembrane</keyword>
<evidence type="ECO:0000313" key="2">
    <source>
        <dbReference type="EMBL" id="MFC7069832.1"/>
    </source>
</evidence>
<gene>
    <name evidence="2" type="ORF">ACFQL9_09285</name>
</gene>
<organism evidence="2 3">
    <name type="scientific">Halobaculum lipolyticum</name>
    <dbReference type="NCBI Taxonomy" id="3032001"/>
    <lineage>
        <taxon>Archaea</taxon>
        <taxon>Methanobacteriati</taxon>
        <taxon>Methanobacteriota</taxon>
        <taxon>Stenosarchaea group</taxon>
        <taxon>Halobacteria</taxon>
        <taxon>Halobacteriales</taxon>
        <taxon>Haloferacaceae</taxon>
        <taxon>Halobaculum</taxon>
    </lineage>
</organism>
<dbReference type="Pfam" id="PF25949">
    <property type="entry name" value="DUF7987"/>
    <property type="match status" value="1"/>
</dbReference>
<accession>A0ABD5W9A7</accession>
<evidence type="ECO:0000313" key="3">
    <source>
        <dbReference type="Proteomes" id="UP001596461"/>
    </source>
</evidence>
<dbReference type="Proteomes" id="UP001596461">
    <property type="component" value="Unassembled WGS sequence"/>
</dbReference>
<dbReference type="InterPro" id="IPR058293">
    <property type="entry name" value="DUF7987"/>
</dbReference>
<dbReference type="EMBL" id="JBHTAH010000006">
    <property type="protein sequence ID" value="MFC7069832.1"/>
    <property type="molecule type" value="Genomic_DNA"/>
</dbReference>
<dbReference type="RefSeq" id="WP_284032409.1">
    <property type="nucleotide sequence ID" value="NZ_CP126154.1"/>
</dbReference>
<proteinExistence type="predicted"/>
<keyword evidence="1" id="KW-0472">Membrane</keyword>
<dbReference type="AlphaFoldDB" id="A0ABD5W9A7"/>
<reference evidence="2 3" key="1">
    <citation type="journal article" date="2019" name="Int. J. Syst. Evol. Microbiol.">
        <title>The Global Catalogue of Microorganisms (GCM) 10K type strain sequencing project: providing services to taxonomists for standard genome sequencing and annotation.</title>
        <authorList>
            <consortium name="The Broad Institute Genomics Platform"/>
            <consortium name="The Broad Institute Genome Sequencing Center for Infectious Disease"/>
            <person name="Wu L."/>
            <person name="Ma J."/>
        </authorList>
    </citation>
    <scope>NUCLEOTIDE SEQUENCE [LARGE SCALE GENOMIC DNA]</scope>
    <source>
        <strain evidence="2 3">DT31</strain>
    </source>
</reference>